<dbReference type="AlphaFoldDB" id="A0A1E8GKG2"/>
<dbReference type="GO" id="GO:0005524">
    <property type="term" value="F:ATP binding"/>
    <property type="evidence" value="ECO:0007669"/>
    <property type="project" value="InterPro"/>
</dbReference>
<dbReference type="InterPro" id="IPR006083">
    <property type="entry name" value="PRK/URK"/>
</dbReference>
<sequence>MRNIMKIISIAAVSGGGKTTIVNALKKKLGDINTLYFDDYTFESEVENFNNWVLEGADYNVWNLEPLIKDIEKIIIEDKCDLLILDYPFAYLNDKIKGYIDFSIFIDTPLDIALARRILRDFKNSSASEIRKELQIYLNFARIAFTQMQKDVLPSSDLVIDGSKSIEEIVDEIILNFYSI</sequence>
<evidence type="ECO:0000259" key="1">
    <source>
        <dbReference type="Pfam" id="PF00485"/>
    </source>
</evidence>
<dbReference type="EMBL" id="MKIR01000024">
    <property type="protein sequence ID" value="OFI48436.1"/>
    <property type="molecule type" value="Genomic_DNA"/>
</dbReference>
<gene>
    <name evidence="2" type="ORF">BG261_05800</name>
</gene>
<dbReference type="Gene3D" id="3.40.50.300">
    <property type="entry name" value="P-loop containing nucleotide triphosphate hydrolases"/>
    <property type="match status" value="1"/>
</dbReference>
<evidence type="ECO:0000313" key="2">
    <source>
        <dbReference type="EMBL" id="OFI48436.1"/>
    </source>
</evidence>
<dbReference type="Proteomes" id="UP000178622">
    <property type="component" value="Unassembled WGS sequence"/>
</dbReference>
<protein>
    <recommendedName>
        <fullName evidence="1">Phosphoribulokinase/uridine kinase domain-containing protein</fullName>
    </recommendedName>
</protein>
<name>A0A1E8GKG2_9LACT</name>
<accession>A0A1E8GKG2</accession>
<proteinExistence type="predicted"/>
<dbReference type="InterPro" id="IPR027417">
    <property type="entry name" value="P-loop_NTPase"/>
</dbReference>
<dbReference type="NCBIfam" id="NF006085">
    <property type="entry name" value="PRK08233.1"/>
    <property type="match status" value="1"/>
</dbReference>
<feature type="domain" description="Phosphoribulokinase/uridine kinase" evidence="1">
    <location>
        <begin position="79"/>
        <end position="124"/>
    </location>
</feature>
<dbReference type="STRING" id="1859473.BG261_05800"/>
<comment type="caution">
    <text evidence="2">The sequence shown here is derived from an EMBL/GenBank/DDBJ whole genome shotgun (WGS) entry which is preliminary data.</text>
</comment>
<organism evidence="2 3">
    <name type="scientific">Floricoccus tropicus</name>
    <dbReference type="NCBI Taxonomy" id="1859473"/>
    <lineage>
        <taxon>Bacteria</taxon>
        <taxon>Bacillati</taxon>
        <taxon>Bacillota</taxon>
        <taxon>Bacilli</taxon>
        <taxon>Lactobacillales</taxon>
        <taxon>Streptococcaceae</taxon>
        <taxon>Floricoccus</taxon>
    </lineage>
</organism>
<dbReference type="GO" id="GO:0016301">
    <property type="term" value="F:kinase activity"/>
    <property type="evidence" value="ECO:0007669"/>
    <property type="project" value="InterPro"/>
</dbReference>
<reference evidence="3" key="1">
    <citation type="submission" date="2016-09" db="EMBL/GenBank/DDBJ databases">
        <title>Draft genome sequence of a novel species of the family Streptococcaceae isolated from flowers.</title>
        <authorList>
            <person name="Chuah L.-O."/>
            <person name="Yap K.-P."/>
            <person name="Thong K.L."/>
            <person name="Liong M.T."/>
            <person name="Ahmad R."/>
            <person name="Rusul G."/>
        </authorList>
    </citation>
    <scope>NUCLEOTIDE SEQUENCE [LARGE SCALE GENOMIC DNA]</scope>
    <source>
        <strain evidence="3">DF1</strain>
    </source>
</reference>
<keyword evidence="3" id="KW-1185">Reference proteome</keyword>
<dbReference type="SUPFAM" id="SSF52540">
    <property type="entry name" value="P-loop containing nucleoside triphosphate hydrolases"/>
    <property type="match status" value="1"/>
</dbReference>
<dbReference type="Pfam" id="PF00485">
    <property type="entry name" value="PRK"/>
    <property type="match status" value="1"/>
</dbReference>
<evidence type="ECO:0000313" key="3">
    <source>
        <dbReference type="Proteomes" id="UP000178622"/>
    </source>
</evidence>